<dbReference type="AlphaFoldDB" id="A0AAD5MZ36"/>
<name>A0AAD5MZ36_PARTN</name>
<evidence type="ECO:0000313" key="2">
    <source>
        <dbReference type="Proteomes" id="UP001196413"/>
    </source>
</evidence>
<dbReference type="PANTHER" id="PTHR46671:SF7">
    <property type="entry name" value="CORE-2_I-BRANCHING ENZYME"/>
    <property type="match status" value="1"/>
</dbReference>
<gene>
    <name evidence="1" type="ORF">KIN20_025119</name>
</gene>
<protein>
    <submittedName>
        <fullName evidence="1">Uncharacterized protein</fullName>
    </submittedName>
</protein>
<comment type="caution">
    <text evidence="1">The sequence shown here is derived from an EMBL/GenBank/DDBJ whole genome shotgun (WGS) entry which is preliminary data.</text>
</comment>
<keyword evidence="2" id="KW-1185">Reference proteome</keyword>
<sequence length="146" mass="16929">MLLDAGQDDFLDGLHDNRVKWSPCPPTTPIVSLERSNFQQIGSIREVIRVFANLIISDPYTHAHDSPSHPSFRDRTHLQMMPSFDYGAIACVSELLFNRTHFVNGNDTLDMRYYESLANVRFNKATNQQSMQELCQNPYEYNWDEI</sequence>
<dbReference type="Proteomes" id="UP001196413">
    <property type="component" value="Unassembled WGS sequence"/>
</dbReference>
<dbReference type="PANTHER" id="PTHR46671">
    <property type="entry name" value="PROTEIN CBG11221"/>
    <property type="match status" value="1"/>
</dbReference>
<proteinExistence type="predicted"/>
<evidence type="ECO:0000313" key="1">
    <source>
        <dbReference type="EMBL" id="KAJ1364923.1"/>
    </source>
</evidence>
<organism evidence="1 2">
    <name type="scientific">Parelaphostrongylus tenuis</name>
    <name type="common">Meningeal worm</name>
    <dbReference type="NCBI Taxonomy" id="148309"/>
    <lineage>
        <taxon>Eukaryota</taxon>
        <taxon>Metazoa</taxon>
        <taxon>Ecdysozoa</taxon>
        <taxon>Nematoda</taxon>
        <taxon>Chromadorea</taxon>
        <taxon>Rhabditida</taxon>
        <taxon>Rhabditina</taxon>
        <taxon>Rhabditomorpha</taxon>
        <taxon>Strongyloidea</taxon>
        <taxon>Metastrongylidae</taxon>
        <taxon>Parelaphostrongylus</taxon>
    </lineage>
</organism>
<accession>A0AAD5MZ36</accession>
<dbReference type="EMBL" id="JAHQIW010005104">
    <property type="protein sequence ID" value="KAJ1364923.1"/>
    <property type="molecule type" value="Genomic_DNA"/>
</dbReference>
<reference evidence="1" key="1">
    <citation type="submission" date="2021-06" db="EMBL/GenBank/DDBJ databases">
        <title>Parelaphostrongylus tenuis whole genome reference sequence.</title>
        <authorList>
            <person name="Garwood T.J."/>
            <person name="Larsen P.A."/>
            <person name="Fountain-Jones N.M."/>
            <person name="Garbe J.R."/>
            <person name="Macchietto M.G."/>
            <person name="Kania S.A."/>
            <person name="Gerhold R.W."/>
            <person name="Richards J.E."/>
            <person name="Wolf T.M."/>
        </authorList>
    </citation>
    <scope>NUCLEOTIDE SEQUENCE</scope>
    <source>
        <strain evidence="1">MNPRO001-30</strain>
        <tissue evidence="1">Meninges</tissue>
    </source>
</reference>